<keyword evidence="9" id="KW-1185">Reference proteome</keyword>
<sequence>MAGLDRAPRNLPSDTEVLDLSRNGIEHPDFQNTFLQIKFLDLSHNLLVSVDKRIRKFTKLKYLQLQNNRISGLENGIFSGLKYLSVLDLSQNHLSSIEAHAFGGLNYLQKLRLDGNRIVFLERQWFLSMPSLHWLYLSRNRISRIDGKMFETLSGLKMLKISHNNLRLLHNDSFYGLKGIRILDMSYNKLIRVPELHEMRNLLYLYLDSNPILRVSEGAFDNLNISMITLSYMSDLKVVERHAFKNLHGLVTLQIHDNVQLVYIDPEAFINCPYLKNLYLHNNQLHTISESIKDLPALTTIHFYNNRLVCDCNVLWMKQELIHEKLMNYTSVLFDDSILKCTSPPERYGMLLKEMPLDWLNKSCSPTNLPLFEDSYNISVGDELRLECHGIGVPEPEIQWRLPNNTVISGSVTSGRIEIRNNCTFIIRYLRESDSGTYTCEAVSDGKIDASSTAVIVNNKPVRLIPYGISGSYVTVTWNGTSSRWTMLSGYQIQYKEANNIDKTKVIPLGRHTRRYTFTNLKPRTTYMFCIVYVFEEELYTVDCENVTTKAKVDLPSGIYRVDTRLVIGVIIGLFSAFALICCFAVVRQFRRKKDYSEPASRKEERESLTEIALEELYQPSPTLMCTSTTSLIRAQES</sequence>
<protein>
    <submittedName>
        <fullName evidence="8">Uncharacterized protein</fullName>
    </submittedName>
</protein>
<keyword evidence="4" id="KW-1015">Disulfide bond</keyword>
<dbReference type="CDD" id="cd00096">
    <property type="entry name" value="Ig"/>
    <property type="match status" value="1"/>
</dbReference>
<dbReference type="SMART" id="SM00369">
    <property type="entry name" value="LRR_TYP"/>
    <property type="match status" value="7"/>
</dbReference>
<evidence type="ECO:0000256" key="5">
    <source>
        <dbReference type="SAM" id="Phobius"/>
    </source>
</evidence>
<reference evidence="8" key="1">
    <citation type="submission" date="2019-08" db="EMBL/GenBank/DDBJ databases">
        <title>The improved chromosome-level genome for the pearl oyster Pinctada fucata martensii using PacBio sequencing and Hi-C.</title>
        <authorList>
            <person name="Zheng Z."/>
        </authorList>
    </citation>
    <scope>NUCLEOTIDE SEQUENCE</scope>
    <source>
        <strain evidence="8">ZZ-2019</strain>
        <tissue evidence="8">Adductor muscle</tissue>
    </source>
</reference>
<feature type="domain" description="Ig-like" evidence="6">
    <location>
        <begin position="366"/>
        <end position="457"/>
    </location>
</feature>
<keyword evidence="3" id="KW-0677">Repeat</keyword>
<dbReference type="InterPro" id="IPR001611">
    <property type="entry name" value="Leu-rich_rpt"/>
</dbReference>
<dbReference type="Pfam" id="PF13855">
    <property type="entry name" value="LRR_8"/>
    <property type="match status" value="3"/>
</dbReference>
<dbReference type="PROSITE" id="PS50835">
    <property type="entry name" value="IG_LIKE"/>
    <property type="match status" value="1"/>
</dbReference>
<dbReference type="SUPFAM" id="SSF52058">
    <property type="entry name" value="L domain-like"/>
    <property type="match status" value="1"/>
</dbReference>
<evidence type="ECO:0000259" key="6">
    <source>
        <dbReference type="PROSITE" id="PS50835"/>
    </source>
</evidence>
<evidence type="ECO:0000256" key="2">
    <source>
        <dbReference type="ARBA" id="ARBA00022729"/>
    </source>
</evidence>
<dbReference type="Gene3D" id="2.60.40.10">
    <property type="entry name" value="Immunoglobulins"/>
    <property type="match status" value="2"/>
</dbReference>
<dbReference type="Pfam" id="PF00041">
    <property type="entry name" value="fn3"/>
    <property type="match status" value="1"/>
</dbReference>
<dbReference type="InterPro" id="IPR000483">
    <property type="entry name" value="Cys-rich_flank_reg_C"/>
</dbReference>
<dbReference type="InterPro" id="IPR013783">
    <property type="entry name" value="Ig-like_fold"/>
</dbReference>
<dbReference type="InterPro" id="IPR003599">
    <property type="entry name" value="Ig_sub"/>
</dbReference>
<dbReference type="InterPro" id="IPR036116">
    <property type="entry name" value="FN3_sf"/>
</dbReference>
<keyword evidence="2" id="KW-0732">Signal</keyword>
<proteinExistence type="predicted"/>
<dbReference type="PRINTS" id="PR00019">
    <property type="entry name" value="LEURICHRPT"/>
</dbReference>
<dbReference type="SMART" id="SM00365">
    <property type="entry name" value="LRR_SD22"/>
    <property type="match status" value="4"/>
</dbReference>
<dbReference type="SMART" id="SM00409">
    <property type="entry name" value="IG"/>
    <property type="match status" value="1"/>
</dbReference>
<dbReference type="InterPro" id="IPR007110">
    <property type="entry name" value="Ig-like_dom"/>
</dbReference>
<gene>
    <name evidence="8" type="ORF">FSP39_006143</name>
</gene>
<dbReference type="SMART" id="SM00408">
    <property type="entry name" value="IGc2"/>
    <property type="match status" value="1"/>
</dbReference>
<evidence type="ECO:0000313" key="9">
    <source>
        <dbReference type="Proteomes" id="UP001186944"/>
    </source>
</evidence>
<dbReference type="SUPFAM" id="SSF48726">
    <property type="entry name" value="Immunoglobulin"/>
    <property type="match status" value="1"/>
</dbReference>
<keyword evidence="5" id="KW-0812">Transmembrane</keyword>
<dbReference type="InterPro" id="IPR032675">
    <property type="entry name" value="LRR_dom_sf"/>
</dbReference>
<dbReference type="InterPro" id="IPR003591">
    <property type="entry name" value="Leu-rich_rpt_typical-subtyp"/>
</dbReference>
<keyword evidence="5" id="KW-0472">Membrane</keyword>
<dbReference type="EMBL" id="VSWD01000005">
    <property type="protein sequence ID" value="KAK3101758.1"/>
    <property type="molecule type" value="Genomic_DNA"/>
</dbReference>
<keyword evidence="1" id="KW-0433">Leucine-rich repeat</keyword>
<feature type="transmembrane region" description="Helical" evidence="5">
    <location>
        <begin position="566"/>
        <end position="587"/>
    </location>
</feature>
<evidence type="ECO:0000256" key="1">
    <source>
        <dbReference type="ARBA" id="ARBA00022614"/>
    </source>
</evidence>
<dbReference type="CDD" id="cd00063">
    <property type="entry name" value="FN3"/>
    <property type="match status" value="1"/>
</dbReference>
<dbReference type="PROSITE" id="PS50853">
    <property type="entry name" value="FN3"/>
    <property type="match status" value="1"/>
</dbReference>
<dbReference type="Pfam" id="PF13927">
    <property type="entry name" value="Ig_3"/>
    <property type="match status" value="1"/>
</dbReference>
<organism evidence="8 9">
    <name type="scientific">Pinctada imbricata</name>
    <name type="common">Atlantic pearl-oyster</name>
    <name type="synonym">Pinctada martensii</name>
    <dbReference type="NCBI Taxonomy" id="66713"/>
    <lineage>
        <taxon>Eukaryota</taxon>
        <taxon>Metazoa</taxon>
        <taxon>Spiralia</taxon>
        <taxon>Lophotrochozoa</taxon>
        <taxon>Mollusca</taxon>
        <taxon>Bivalvia</taxon>
        <taxon>Autobranchia</taxon>
        <taxon>Pteriomorphia</taxon>
        <taxon>Pterioida</taxon>
        <taxon>Pterioidea</taxon>
        <taxon>Pteriidae</taxon>
        <taxon>Pinctada</taxon>
    </lineage>
</organism>
<dbReference type="AlphaFoldDB" id="A0AA88YBS0"/>
<dbReference type="Proteomes" id="UP001186944">
    <property type="component" value="Unassembled WGS sequence"/>
</dbReference>
<dbReference type="InterPro" id="IPR036179">
    <property type="entry name" value="Ig-like_dom_sf"/>
</dbReference>
<comment type="caution">
    <text evidence="8">The sequence shown here is derived from an EMBL/GenBank/DDBJ whole genome shotgun (WGS) entry which is preliminary data.</text>
</comment>
<keyword evidence="5" id="KW-1133">Transmembrane helix</keyword>
<evidence type="ECO:0000256" key="4">
    <source>
        <dbReference type="ARBA" id="ARBA00023157"/>
    </source>
</evidence>
<dbReference type="InterPro" id="IPR003598">
    <property type="entry name" value="Ig_sub2"/>
</dbReference>
<evidence type="ECO:0000313" key="8">
    <source>
        <dbReference type="EMBL" id="KAK3101758.1"/>
    </source>
</evidence>
<evidence type="ECO:0000259" key="7">
    <source>
        <dbReference type="PROSITE" id="PS50853"/>
    </source>
</evidence>
<accession>A0AA88YBS0</accession>
<dbReference type="PANTHER" id="PTHR24366:SF96">
    <property type="entry name" value="LEUCINE RICH REPEAT CONTAINING 53"/>
    <property type="match status" value="1"/>
</dbReference>
<dbReference type="SMART" id="SM00082">
    <property type="entry name" value="LRRCT"/>
    <property type="match status" value="1"/>
</dbReference>
<feature type="domain" description="Fibronectin type-III" evidence="7">
    <location>
        <begin position="460"/>
        <end position="554"/>
    </location>
</feature>
<evidence type="ECO:0000256" key="3">
    <source>
        <dbReference type="ARBA" id="ARBA00022737"/>
    </source>
</evidence>
<dbReference type="SUPFAM" id="SSF49265">
    <property type="entry name" value="Fibronectin type III"/>
    <property type="match status" value="1"/>
</dbReference>
<dbReference type="InterPro" id="IPR003961">
    <property type="entry name" value="FN3_dom"/>
</dbReference>
<name>A0AA88YBS0_PINIB</name>
<dbReference type="Gene3D" id="3.80.10.10">
    <property type="entry name" value="Ribonuclease Inhibitor"/>
    <property type="match status" value="3"/>
</dbReference>
<dbReference type="PANTHER" id="PTHR24366">
    <property type="entry name" value="IG(IMMUNOGLOBULIN) AND LRR(LEUCINE RICH REPEAT) DOMAINS"/>
    <property type="match status" value="1"/>
</dbReference>
<dbReference type="FunFam" id="3.80.10.10:FF:001164">
    <property type="entry name" value="GH01279p"/>
    <property type="match status" value="1"/>
</dbReference>
<dbReference type="PROSITE" id="PS51450">
    <property type="entry name" value="LRR"/>
    <property type="match status" value="3"/>
</dbReference>